<name>A0A9X3X2D4_9BACT</name>
<organism evidence="6 7">
    <name type="scientific">Polyangium jinanense</name>
    <dbReference type="NCBI Taxonomy" id="2829994"/>
    <lineage>
        <taxon>Bacteria</taxon>
        <taxon>Pseudomonadati</taxon>
        <taxon>Myxococcota</taxon>
        <taxon>Polyangia</taxon>
        <taxon>Polyangiales</taxon>
        <taxon>Polyangiaceae</taxon>
        <taxon>Polyangium</taxon>
    </lineage>
</organism>
<dbReference type="SUPFAM" id="SSF51905">
    <property type="entry name" value="FAD/NAD(P)-binding domain"/>
    <property type="match status" value="1"/>
</dbReference>
<dbReference type="InterPro" id="IPR001613">
    <property type="entry name" value="Flavin_amine_oxidase"/>
</dbReference>
<keyword evidence="7" id="KW-1185">Reference proteome</keyword>
<dbReference type="RefSeq" id="WP_272421222.1">
    <property type="nucleotide sequence ID" value="NZ_JAGTJJ010000010.1"/>
</dbReference>
<evidence type="ECO:0000256" key="4">
    <source>
        <dbReference type="PIRSR" id="PIRSR601613-1"/>
    </source>
</evidence>
<dbReference type="InterPro" id="IPR036188">
    <property type="entry name" value="FAD/NAD-bd_sf"/>
</dbReference>
<dbReference type="PANTHER" id="PTHR43563:SF1">
    <property type="entry name" value="AMINE OXIDASE [FLAVIN-CONTAINING] B"/>
    <property type="match status" value="1"/>
</dbReference>
<comment type="cofactor">
    <cofactor evidence="1">
        <name>FAD</name>
        <dbReference type="ChEBI" id="CHEBI:57692"/>
    </cofactor>
</comment>
<dbReference type="Gene3D" id="3.50.50.60">
    <property type="entry name" value="FAD/NAD(P)-binding domain"/>
    <property type="match status" value="1"/>
</dbReference>
<dbReference type="Pfam" id="PF01593">
    <property type="entry name" value="Amino_oxidase"/>
    <property type="match status" value="1"/>
</dbReference>
<dbReference type="EMBL" id="JAGTJJ010000010">
    <property type="protein sequence ID" value="MDC3982917.1"/>
    <property type="molecule type" value="Genomic_DNA"/>
</dbReference>
<proteinExistence type="inferred from homology"/>
<gene>
    <name evidence="6" type="ORF">KEG57_20560</name>
</gene>
<evidence type="ECO:0000313" key="6">
    <source>
        <dbReference type="EMBL" id="MDC3982917.1"/>
    </source>
</evidence>
<comment type="caution">
    <text evidence="6">The sequence shown here is derived from an EMBL/GenBank/DDBJ whole genome shotgun (WGS) entry which is preliminary data.</text>
</comment>
<evidence type="ECO:0000259" key="5">
    <source>
        <dbReference type="Pfam" id="PF01593"/>
    </source>
</evidence>
<dbReference type="InterPro" id="IPR050703">
    <property type="entry name" value="Flavin_MAO"/>
</dbReference>
<feature type="binding site" evidence="4">
    <location>
        <position position="343"/>
    </location>
    <ligand>
        <name>substrate</name>
    </ligand>
</feature>
<dbReference type="Gene3D" id="1.10.405.10">
    <property type="entry name" value="Guanine Nucleotide Dissociation Inhibitor, domain 1"/>
    <property type="match status" value="1"/>
</dbReference>
<evidence type="ECO:0000256" key="2">
    <source>
        <dbReference type="ARBA" id="ARBA00005995"/>
    </source>
</evidence>
<dbReference type="AlphaFoldDB" id="A0A9X3X2D4"/>
<dbReference type="GO" id="GO:0016491">
    <property type="term" value="F:oxidoreductase activity"/>
    <property type="evidence" value="ECO:0007669"/>
    <property type="project" value="UniProtKB-KW"/>
</dbReference>
<evidence type="ECO:0000256" key="1">
    <source>
        <dbReference type="ARBA" id="ARBA00001974"/>
    </source>
</evidence>
<protein>
    <submittedName>
        <fullName evidence="6">Flavin monoamine oxidase family protein</fullName>
    </submittedName>
</protein>
<feature type="binding site" evidence="4">
    <location>
        <begin position="39"/>
        <end position="40"/>
    </location>
    <ligand>
        <name>FAD</name>
        <dbReference type="ChEBI" id="CHEBI:57692"/>
    </ligand>
</feature>
<feature type="binding site" evidence="4">
    <location>
        <position position="426"/>
    </location>
    <ligand>
        <name>FAD</name>
        <dbReference type="ChEBI" id="CHEBI:57692"/>
    </ligand>
</feature>
<evidence type="ECO:0000256" key="3">
    <source>
        <dbReference type="ARBA" id="ARBA00023002"/>
    </source>
</evidence>
<accession>A0A9X3X2D4</accession>
<dbReference type="Proteomes" id="UP001151081">
    <property type="component" value="Unassembled WGS sequence"/>
</dbReference>
<sequence length="465" mass="49793">MAPFQKEHEADVVIVGAGLAGLSAADALTRMGKRVVVLEARDRVGGRTLGREIGGRVLDLGGQWLGAGQRRLGRLAAELGVATFPTYHSGQKVLLRDGRVSTYSGTIPSLPVPGLVALHFALRKLDALAARLPEGRPLAAAEASAWDEDTLETAARQLITRSDVRELFDAAVRVVFGAEPREISMLYFLAYLRAGGGLMRLVEIEGGAQERRFVGSAQQLSIRLAARLDDAVVLSAPARRIEQDGRGVVVTSDEIAVRAQYVIVAVPPALAGRIEYRPLLPVVRDQLTQRMPMGSTVKCIAVYDRPFWREAGLSGEAVTSTGPMSVVFDNGSHDGAVHSLLGFVVGQKARVFSERPPEERRAVVLGSLGRMFGERALRPSEYVEFDWSTEAWTRGCPVGVMGPGVMTGAGRALREPAGRIHWAGTETATEWTGYMEGALESGERAAAEVGTRFEGGALGRSCVGA</sequence>
<dbReference type="PANTHER" id="PTHR43563">
    <property type="entry name" value="AMINE OXIDASE"/>
    <property type="match status" value="1"/>
</dbReference>
<feature type="domain" description="Amine oxidase" evidence="5">
    <location>
        <begin position="19"/>
        <end position="449"/>
    </location>
</feature>
<comment type="similarity">
    <text evidence="2">Belongs to the flavin monoamine oxidase family.</text>
</comment>
<reference evidence="6 7" key="1">
    <citation type="submission" date="2021-04" db="EMBL/GenBank/DDBJ databases">
        <title>Genome analysis of Polyangium sp.</title>
        <authorList>
            <person name="Li Y."/>
            <person name="Wang J."/>
        </authorList>
    </citation>
    <scope>NUCLEOTIDE SEQUENCE [LARGE SCALE GENOMIC DNA]</scope>
    <source>
        <strain evidence="6 7">SDU14</strain>
    </source>
</reference>
<evidence type="ECO:0000313" key="7">
    <source>
        <dbReference type="Proteomes" id="UP001151081"/>
    </source>
</evidence>
<dbReference type="SUPFAM" id="SSF54373">
    <property type="entry name" value="FAD-linked reductases, C-terminal domain"/>
    <property type="match status" value="1"/>
</dbReference>
<dbReference type="PRINTS" id="PR00757">
    <property type="entry name" value="AMINEOXDASEF"/>
</dbReference>
<keyword evidence="3" id="KW-0560">Oxidoreductase</keyword>
<dbReference type="InterPro" id="IPR002937">
    <property type="entry name" value="Amino_oxidase"/>
</dbReference>
<dbReference type="Gene3D" id="3.90.660.10">
    <property type="match status" value="1"/>
</dbReference>